<feature type="domain" description="LNR" evidence="6">
    <location>
        <begin position="36"/>
        <end position="77"/>
    </location>
</feature>
<dbReference type="Pfam" id="PF00066">
    <property type="entry name" value="Notch"/>
    <property type="match status" value="1"/>
</dbReference>
<evidence type="ECO:0000256" key="2">
    <source>
        <dbReference type="ARBA" id="ARBA00023157"/>
    </source>
</evidence>
<feature type="region of interest" description="Disordered" evidence="4">
    <location>
        <begin position="80"/>
        <end position="214"/>
    </location>
</feature>
<organism evidence="7 8">
    <name type="scientific">Triparma strigata</name>
    <dbReference type="NCBI Taxonomy" id="1606541"/>
    <lineage>
        <taxon>Eukaryota</taxon>
        <taxon>Sar</taxon>
        <taxon>Stramenopiles</taxon>
        <taxon>Ochrophyta</taxon>
        <taxon>Bolidophyceae</taxon>
        <taxon>Parmales</taxon>
        <taxon>Triparmaceae</taxon>
        <taxon>Triparma</taxon>
    </lineage>
</organism>
<keyword evidence="5" id="KW-0812">Transmembrane</keyword>
<dbReference type="SMART" id="SM00004">
    <property type="entry name" value="NL"/>
    <property type="match status" value="1"/>
</dbReference>
<sequence length="655" mass="69263">MYPSVDVSTAQVDVFAPSPRVKPAPNTALNFSTPTYTEPTLTCPNWGYPFVASKWQDGICHEFLNTVECDFDGGDCIVAPTPSPTPAPTNSPTTSPTPVPTGSPTTSSPTASPTPVPTGSPTTASPTASPTPVPTGSPTTASPTGTTPNPTASPTSAPTAAPTAAPTTAPTAAPTAAPTTAPTAVPTPFPTIAPTSAPTNMPITNGPTTLAQAPQVTKGSTDVALIATLSAGVPSLLALFGLYLLRQTRNKKKEKRSKPPKKAKKGVNKGGKSKKSRKVNEKIQFFGASPGNADPDLIFVTDSLSRDPKEEHPDLEAASESYSDSSSSGDKSWNSEVKDSVGIVGGILNAGLCGGGEIIEDLKRGVGITAKTDKPLLRRDKPLPRLSKDYISPSVATNDDHSHISAQLNSGEVFVVFKDKDGKDKSKRGRSKNKSLFPMRNKDLSESPSLSRSPSAPDHISQVMTSINRSLSTGLHTRNGLRSVVFVDDDILSIGDVKPHNRNNRVVGILKNGGGRAVVEDGEVEKVFGINKPLPPVPGIMKALRDNWEEMQRDLKEAILPKPANVASNADIVDQPKVVNAIYYEKDENGTVISDLTGVGQHSLAGSLYRNDNVPSEELYEELYDHAARIEEKKKAKKQEQPDLGGPVETNEFLI</sequence>
<keyword evidence="5" id="KW-1133">Transmembrane helix</keyword>
<feature type="compositionally biased region" description="Basic residues" evidence="4">
    <location>
        <begin position="250"/>
        <end position="277"/>
    </location>
</feature>
<dbReference type="AlphaFoldDB" id="A0A9W7AUQ8"/>
<keyword evidence="8" id="KW-1185">Reference proteome</keyword>
<evidence type="ECO:0000256" key="4">
    <source>
        <dbReference type="SAM" id="MobiDB-lite"/>
    </source>
</evidence>
<dbReference type="PANTHER" id="PTHR36489">
    <property type="entry name" value="PROTEIN-COUPLED RECEPTOR GPR1, PUTATIVE-RELATED"/>
    <property type="match status" value="1"/>
</dbReference>
<feature type="region of interest" description="Disordered" evidence="4">
    <location>
        <begin position="306"/>
        <end position="335"/>
    </location>
</feature>
<feature type="region of interest" description="Disordered" evidence="4">
    <location>
        <begin position="250"/>
        <end position="279"/>
    </location>
</feature>
<evidence type="ECO:0000256" key="5">
    <source>
        <dbReference type="SAM" id="Phobius"/>
    </source>
</evidence>
<comment type="caution">
    <text evidence="7">The sequence shown here is derived from an EMBL/GenBank/DDBJ whole genome shotgun (WGS) entry which is preliminary data.</text>
</comment>
<name>A0A9W7AUQ8_9STRA</name>
<dbReference type="PANTHER" id="PTHR36489:SF2">
    <property type="entry name" value="APPLE DOMAIN-CONTAINING PROTEIN"/>
    <property type="match status" value="1"/>
</dbReference>
<feature type="compositionally biased region" description="Low complexity" evidence="4">
    <location>
        <begin position="319"/>
        <end position="335"/>
    </location>
</feature>
<evidence type="ECO:0000313" key="8">
    <source>
        <dbReference type="Proteomes" id="UP001165085"/>
    </source>
</evidence>
<protein>
    <recommendedName>
        <fullName evidence="6">LNR domain-containing protein</fullName>
    </recommendedName>
</protein>
<feature type="region of interest" description="Disordered" evidence="4">
    <location>
        <begin position="422"/>
        <end position="459"/>
    </location>
</feature>
<feature type="compositionally biased region" description="Pro residues" evidence="4">
    <location>
        <begin position="81"/>
        <end position="101"/>
    </location>
</feature>
<dbReference type="Proteomes" id="UP001165085">
    <property type="component" value="Unassembled WGS sequence"/>
</dbReference>
<feature type="region of interest" description="Disordered" evidence="4">
    <location>
        <begin position="632"/>
        <end position="655"/>
    </location>
</feature>
<evidence type="ECO:0000259" key="6">
    <source>
        <dbReference type="SMART" id="SM00004"/>
    </source>
</evidence>
<keyword evidence="5" id="KW-0472">Membrane</keyword>
<feature type="compositionally biased region" description="Basic and acidic residues" evidence="4">
    <location>
        <begin position="306"/>
        <end position="315"/>
    </location>
</feature>
<evidence type="ECO:0000256" key="3">
    <source>
        <dbReference type="ARBA" id="ARBA00023180"/>
    </source>
</evidence>
<evidence type="ECO:0000256" key="1">
    <source>
        <dbReference type="ARBA" id="ARBA00022737"/>
    </source>
</evidence>
<dbReference type="EMBL" id="BRXY01000217">
    <property type="protein sequence ID" value="GMH78071.1"/>
    <property type="molecule type" value="Genomic_DNA"/>
</dbReference>
<reference evidence="8" key="1">
    <citation type="journal article" date="2023" name="Commun. Biol.">
        <title>Genome analysis of Parmales, the sister group of diatoms, reveals the evolutionary specialization of diatoms from phago-mixotrophs to photoautotrophs.</title>
        <authorList>
            <person name="Ban H."/>
            <person name="Sato S."/>
            <person name="Yoshikawa S."/>
            <person name="Yamada K."/>
            <person name="Nakamura Y."/>
            <person name="Ichinomiya M."/>
            <person name="Sato N."/>
            <person name="Blanc-Mathieu R."/>
            <person name="Endo H."/>
            <person name="Kuwata A."/>
            <person name="Ogata H."/>
        </authorList>
    </citation>
    <scope>NUCLEOTIDE SEQUENCE [LARGE SCALE GENOMIC DNA]</scope>
    <source>
        <strain evidence="8">NIES 3701</strain>
    </source>
</reference>
<feature type="compositionally biased region" description="Polar residues" evidence="4">
    <location>
        <begin position="196"/>
        <end position="214"/>
    </location>
</feature>
<feature type="compositionally biased region" description="Low complexity" evidence="4">
    <location>
        <begin position="119"/>
        <end position="128"/>
    </location>
</feature>
<feature type="compositionally biased region" description="Low complexity" evidence="4">
    <location>
        <begin position="446"/>
        <end position="455"/>
    </location>
</feature>
<keyword evidence="1" id="KW-0677">Repeat</keyword>
<accession>A0A9W7AUQ8</accession>
<dbReference type="InterPro" id="IPR000800">
    <property type="entry name" value="Notch_dom"/>
</dbReference>
<dbReference type="PRINTS" id="PR01217">
    <property type="entry name" value="PRICHEXTENSN"/>
</dbReference>
<proteinExistence type="predicted"/>
<keyword evidence="3" id="KW-0325">Glycoprotein</keyword>
<gene>
    <name evidence="7" type="ORF">TrST_g12712</name>
</gene>
<keyword evidence="2" id="KW-1015">Disulfide bond</keyword>
<dbReference type="OrthoDB" id="10627277at2759"/>
<feature type="transmembrane region" description="Helical" evidence="5">
    <location>
        <begin position="223"/>
        <end position="245"/>
    </location>
</feature>
<feature type="compositionally biased region" description="Low complexity" evidence="4">
    <location>
        <begin position="102"/>
        <end position="111"/>
    </location>
</feature>
<feature type="compositionally biased region" description="Basic and acidic residues" evidence="4">
    <location>
        <begin position="632"/>
        <end position="641"/>
    </location>
</feature>
<feature type="compositionally biased region" description="Low complexity" evidence="4">
    <location>
        <begin position="136"/>
        <end position="184"/>
    </location>
</feature>
<evidence type="ECO:0000313" key="7">
    <source>
        <dbReference type="EMBL" id="GMH78071.1"/>
    </source>
</evidence>